<evidence type="ECO:0000256" key="1">
    <source>
        <dbReference type="SAM" id="MobiDB-lite"/>
    </source>
</evidence>
<reference evidence="2" key="1">
    <citation type="submission" date="2021-05" db="EMBL/GenBank/DDBJ databases">
        <title>The genome of the haptophyte Pavlova lutheri (Diacronema luteri, Pavlovales) - a model for lipid biosynthesis in eukaryotic algae.</title>
        <authorList>
            <person name="Hulatt C.J."/>
            <person name="Posewitz M.C."/>
        </authorList>
    </citation>
    <scope>NUCLEOTIDE SEQUENCE</scope>
    <source>
        <strain evidence="2">NIVA-4/92</strain>
    </source>
</reference>
<name>A0A8J6C5P7_DIALT</name>
<dbReference type="EMBL" id="JAGTXO010000041">
    <property type="protein sequence ID" value="KAG8459411.1"/>
    <property type="molecule type" value="Genomic_DNA"/>
</dbReference>
<proteinExistence type="predicted"/>
<gene>
    <name evidence="2" type="ORF">KFE25_013047</name>
</gene>
<dbReference type="AlphaFoldDB" id="A0A8J6C5P7"/>
<evidence type="ECO:0000313" key="2">
    <source>
        <dbReference type="EMBL" id="KAG8459411.1"/>
    </source>
</evidence>
<dbReference type="OrthoDB" id="10365097at2759"/>
<keyword evidence="3" id="KW-1185">Reference proteome</keyword>
<organism evidence="2 3">
    <name type="scientific">Diacronema lutheri</name>
    <name type="common">Unicellular marine alga</name>
    <name type="synonym">Monochrysis lutheri</name>
    <dbReference type="NCBI Taxonomy" id="2081491"/>
    <lineage>
        <taxon>Eukaryota</taxon>
        <taxon>Haptista</taxon>
        <taxon>Haptophyta</taxon>
        <taxon>Pavlovophyceae</taxon>
        <taxon>Pavlovales</taxon>
        <taxon>Pavlovaceae</taxon>
        <taxon>Diacronema</taxon>
    </lineage>
</organism>
<comment type="caution">
    <text evidence="2">The sequence shown here is derived from an EMBL/GenBank/DDBJ whole genome shotgun (WGS) entry which is preliminary data.</text>
</comment>
<evidence type="ECO:0000313" key="3">
    <source>
        <dbReference type="Proteomes" id="UP000751190"/>
    </source>
</evidence>
<dbReference type="Proteomes" id="UP000751190">
    <property type="component" value="Unassembled WGS sequence"/>
</dbReference>
<feature type="region of interest" description="Disordered" evidence="1">
    <location>
        <begin position="614"/>
        <end position="650"/>
    </location>
</feature>
<sequence length="678" mass="72430">MSLRLDEQAMMDTVNVLLLSHPGSAAELAQINEINPACVKISSAEGPRTMDASIAILSWRWDMLKGSSLDEMRSVTSPKVVRFIERARALGFQWAWCDYTTVPQFAEDKDELMRHIQSSRTLYQRCTVIVVDVVEVWPGLSVPSLDFQTRLWIAAEKSAVLTNPNVTLATYVQLTRLTHMSIALLIEAPWSPETGLGMHMYSLWLEALLSRDAEAIGSYCGHLRKQGFLFQLITTRGYTILDRAYPGLCAWLGGYFSAKLSPADKVLDESHEQADFAMPEDEQAALVDSYWTIEPDTSPGASPVARVRTPLRGRHPAVRALLDAHARSAKLPRDFSVSAHYAAFLLLASELAYAYADERKFDPGVFENLVVNLGEHPTTPAPEPDAPYALKAFMRSDFAVVKRMILSDAGLSSSPCTIDGVELPEVPSGHKMAVTLSAPLPFAQLVERSLVLKPIDCAARPGECAWKVMVAISETAGACYPSLTLEGREISVTLTDGGMPCAFVTLSANDGLPKSRQMGDYTLARDEVLLILSANRTDMADYSKSKQAMFYAPASRISTGSVRALVGAMLELAASGALAEQPVSRLNEALREIAATCGISPNFAAAEAATRDAAAGKGGGGAASSGAAGAQSAPAGTATTGRPPAVSKVRAAGGVGSALKKLFGGKAKAGTARTSSAV</sequence>
<protein>
    <submittedName>
        <fullName evidence="2">Uncharacterized protein</fullName>
    </submittedName>
</protein>
<accession>A0A8J6C5P7</accession>
<feature type="compositionally biased region" description="Low complexity" evidence="1">
    <location>
        <begin position="624"/>
        <end position="641"/>
    </location>
</feature>